<dbReference type="PROSITE" id="PS51257">
    <property type="entry name" value="PROKAR_LIPOPROTEIN"/>
    <property type="match status" value="1"/>
</dbReference>
<feature type="transmembrane region" description="Helical" evidence="7">
    <location>
        <begin position="158"/>
        <end position="177"/>
    </location>
</feature>
<evidence type="ECO:0000256" key="6">
    <source>
        <dbReference type="ARBA" id="ARBA00023136"/>
    </source>
</evidence>
<comment type="subcellular location">
    <subcellularLocation>
        <location evidence="1">Membrane</location>
        <topology evidence="1">Multi-pass membrane protein</topology>
    </subcellularLocation>
</comment>
<evidence type="ECO:0000256" key="3">
    <source>
        <dbReference type="ARBA" id="ARBA00022448"/>
    </source>
</evidence>
<dbReference type="GO" id="GO:0016020">
    <property type="term" value="C:membrane"/>
    <property type="evidence" value="ECO:0007669"/>
    <property type="project" value="UniProtKB-SubCell"/>
</dbReference>
<dbReference type="PANTHER" id="PTHR43840">
    <property type="entry name" value="MITOCHONDRIAL METAL TRANSPORTER 1-RELATED"/>
    <property type="match status" value="1"/>
</dbReference>
<comment type="caution">
    <text evidence="10">The sequence shown here is derived from an EMBL/GenBank/DDBJ whole genome shotgun (WGS) entry which is preliminary data.</text>
</comment>
<feature type="domain" description="Cation efflux protein cytoplasmic" evidence="9">
    <location>
        <begin position="212"/>
        <end position="287"/>
    </location>
</feature>
<evidence type="ECO:0000259" key="9">
    <source>
        <dbReference type="Pfam" id="PF16916"/>
    </source>
</evidence>
<dbReference type="InterPro" id="IPR058533">
    <property type="entry name" value="Cation_efflux_TM"/>
</dbReference>
<dbReference type="EMBL" id="VCIW01000012">
    <property type="protein sequence ID" value="TLS50988.1"/>
    <property type="molecule type" value="Genomic_DNA"/>
</dbReference>
<evidence type="ECO:0000256" key="2">
    <source>
        <dbReference type="ARBA" id="ARBA00008114"/>
    </source>
</evidence>
<evidence type="ECO:0000256" key="5">
    <source>
        <dbReference type="ARBA" id="ARBA00022989"/>
    </source>
</evidence>
<evidence type="ECO:0000256" key="4">
    <source>
        <dbReference type="ARBA" id="ARBA00022692"/>
    </source>
</evidence>
<feature type="domain" description="Cation efflux protein transmembrane" evidence="8">
    <location>
        <begin position="15"/>
        <end position="207"/>
    </location>
</feature>
<feature type="transmembrane region" description="Helical" evidence="7">
    <location>
        <begin position="14"/>
        <end position="34"/>
    </location>
</feature>
<dbReference type="InterPro" id="IPR027470">
    <property type="entry name" value="Cation_efflux_CTD"/>
</dbReference>
<dbReference type="Gene3D" id="3.30.70.1350">
    <property type="entry name" value="Cation efflux protein, cytoplasmic domain"/>
    <property type="match status" value="1"/>
</dbReference>
<keyword evidence="6 7" id="KW-0472">Membrane</keyword>
<feature type="transmembrane region" description="Helical" evidence="7">
    <location>
        <begin position="121"/>
        <end position="137"/>
    </location>
</feature>
<dbReference type="InterPro" id="IPR027469">
    <property type="entry name" value="Cation_efflux_TMD_sf"/>
</dbReference>
<dbReference type="Gene3D" id="1.20.1510.10">
    <property type="entry name" value="Cation efflux protein transmembrane domain"/>
    <property type="match status" value="1"/>
</dbReference>
<dbReference type="InterPro" id="IPR002524">
    <property type="entry name" value="Cation_efflux"/>
</dbReference>
<dbReference type="GO" id="GO:0008324">
    <property type="term" value="F:monoatomic cation transmembrane transporter activity"/>
    <property type="evidence" value="ECO:0007669"/>
    <property type="project" value="InterPro"/>
</dbReference>
<dbReference type="OrthoDB" id="9806522at2"/>
<feature type="transmembrane region" description="Helical" evidence="7">
    <location>
        <begin position="83"/>
        <end position="101"/>
    </location>
</feature>
<dbReference type="FunFam" id="1.20.1510.10:FF:000006">
    <property type="entry name" value="Divalent cation efflux transporter"/>
    <property type="match status" value="1"/>
</dbReference>
<sequence length="293" mass="31778">MDTSYRDTRTGERGVWLSIFAYAVLSACKLLIGFTAGSEALAADGWNNVTDIAASVAVLIGLRISRKPADRDHRYGHYRAETVAALIASFLMAAVGLQVLFDSATKLGRPAQAAPDPLAAWTALACAVVMYAVFLYNRRIAERINSQAVRAAAQDNRSDALVSVGAFVGILGAQYGMPWLDPFAAIVVGALICKTAWDIFRDATHSLTDGFDDEKLQEIKKTIGSTKGVKGIVDLKARALGNQTYVDVTVTVNPHLSVIESHAITERIEAKINEKHDVSNVHIHIEPMLEDER</sequence>
<gene>
    <name evidence="10" type="ORF">FE782_17560</name>
</gene>
<evidence type="ECO:0000313" key="11">
    <source>
        <dbReference type="Proteomes" id="UP000309676"/>
    </source>
</evidence>
<keyword evidence="3" id="KW-0813">Transport</keyword>
<dbReference type="Pfam" id="PF01545">
    <property type="entry name" value="Cation_efflux"/>
    <property type="match status" value="1"/>
</dbReference>
<evidence type="ECO:0000259" key="8">
    <source>
        <dbReference type="Pfam" id="PF01545"/>
    </source>
</evidence>
<keyword evidence="4 7" id="KW-0812">Transmembrane</keyword>
<dbReference type="SUPFAM" id="SSF160240">
    <property type="entry name" value="Cation efflux protein cytoplasmic domain-like"/>
    <property type="match status" value="1"/>
</dbReference>
<dbReference type="PANTHER" id="PTHR43840:SF50">
    <property type="entry name" value="MANGANESE EFFLUX SYSTEM PROTEIN MNES"/>
    <property type="match status" value="1"/>
</dbReference>
<dbReference type="NCBIfam" id="TIGR01297">
    <property type="entry name" value="CDF"/>
    <property type="match status" value="1"/>
</dbReference>
<evidence type="ECO:0000313" key="10">
    <source>
        <dbReference type="EMBL" id="TLS50988.1"/>
    </source>
</evidence>
<keyword evidence="11" id="KW-1185">Reference proteome</keyword>
<proteinExistence type="inferred from homology"/>
<dbReference type="Pfam" id="PF16916">
    <property type="entry name" value="ZT_dimer"/>
    <property type="match status" value="1"/>
</dbReference>
<accession>A0A5R9GC65</accession>
<keyword evidence="5 7" id="KW-1133">Transmembrane helix</keyword>
<dbReference type="InterPro" id="IPR036837">
    <property type="entry name" value="Cation_efflux_CTD_sf"/>
</dbReference>
<dbReference type="SUPFAM" id="SSF161111">
    <property type="entry name" value="Cation efflux protein transmembrane domain-like"/>
    <property type="match status" value="1"/>
</dbReference>
<feature type="transmembrane region" description="Helical" evidence="7">
    <location>
        <begin position="46"/>
        <end position="62"/>
    </location>
</feature>
<protein>
    <submittedName>
        <fullName evidence="10">Cation transporter</fullName>
    </submittedName>
</protein>
<comment type="similarity">
    <text evidence="2">Belongs to the cation diffusion facilitator (CDF) transporter (TC 2.A.4) family.</text>
</comment>
<name>A0A5R9GC65_9BACL</name>
<dbReference type="Proteomes" id="UP000309676">
    <property type="component" value="Unassembled WGS sequence"/>
</dbReference>
<reference evidence="10 11" key="1">
    <citation type="submission" date="2019-05" db="EMBL/GenBank/DDBJ databases">
        <authorList>
            <person name="Narsing Rao M.P."/>
            <person name="Li W.J."/>
        </authorList>
    </citation>
    <scope>NUCLEOTIDE SEQUENCE [LARGE SCALE GENOMIC DNA]</scope>
    <source>
        <strain evidence="10 11">SYSU_K30003</strain>
    </source>
</reference>
<evidence type="ECO:0000256" key="1">
    <source>
        <dbReference type="ARBA" id="ARBA00004141"/>
    </source>
</evidence>
<organism evidence="10 11">
    <name type="scientific">Paenibacillus antri</name>
    <dbReference type="NCBI Taxonomy" id="2582848"/>
    <lineage>
        <taxon>Bacteria</taxon>
        <taxon>Bacillati</taxon>
        <taxon>Bacillota</taxon>
        <taxon>Bacilli</taxon>
        <taxon>Bacillales</taxon>
        <taxon>Paenibacillaceae</taxon>
        <taxon>Paenibacillus</taxon>
    </lineage>
</organism>
<evidence type="ECO:0000256" key="7">
    <source>
        <dbReference type="SAM" id="Phobius"/>
    </source>
</evidence>
<dbReference type="InterPro" id="IPR050291">
    <property type="entry name" value="CDF_Transporter"/>
</dbReference>
<dbReference type="AlphaFoldDB" id="A0A5R9GC65"/>